<organism evidence="1 2">
    <name type="scientific">Mucilaginibacter antarcticus</name>
    <dbReference type="NCBI Taxonomy" id="1855725"/>
    <lineage>
        <taxon>Bacteria</taxon>
        <taxon>Pseudomonadati</taxon>
        <taxon>Bacteroidota</taxon>
        <taxon>Sphingobacteriia</taxon>
        <taxon>Sphingobacteriales</taxon>
        <taxon>Sphingobacteriaceae</taxon>
        <taxon>Mucilaginibacter</taxon>
    </lineage>
</organism>
<dbReference type="RefSeq" id="WP_377129574.1">
    <property type="nucleotide sequence ID" value="NZ_JBHUHN010000001.1"/>
</dbReference>
<gene>
    <name evidence="1" type="ORF">ACFSYC_15860</name>
</gene>
<name>A0ABW5XU48_9SPHI</name>
<evidence type="ECO:0000313" key="1">
    <source>
        <dbReference type="EMBL" id="MFD2866173.1"/>
    </source>
</evidence>
<dbReference type="EMBL" id="JBHUON010000022">
    <property type="protein sequence ID" value="MFD2866173.1"/>
    <property type="molecule type" value="Genomic_DNA"/>
</dbReference>
<comment type="caution">
    <text evidence="1">The sequence shown here is derived from an EMBL/GenBank/DDBJ whole genome shotgun (WGS) entry which is preliminary data.</text>
</comment>
<evidence type="ECO:0000313" key="2">
    <source>
        <dbReference type="Proteomes" id="UP001597601"/>
    </source>
</evidence>
<accession>A0ABW5XU48</accession>
<proteinExistence type="predicted"/>
<protein>
    <submittedName>
        <fullName evidence="1">Uncharacterized protein</fullName>
    </submittedName>
</protein>
<sequence length="52" mass="5857">MQNYQCPRHRTGHPFYLISPEAALLTLFLNEAGKLSASRPGTTSKKGIRERI</sequence>
<dbReference type="Proteomes" id="UP001597601">
    <property type="component" value="Unassembled WGS sequence"/>
</dbReference>
<reference evidence="2" key="1">
    <citation type="journal article" date="2019" name="Int. J. Syst. Evol. Microbiol.">
        <title>The Global Catalogue of Microorganisms (GCM) 10K type strain sequencing project: providing services to taxonomists for standard genome sequencing and annotation.</title>
        <authorList>
            <consortium name="The Broad Institute Genomics Platform"/>
            <consortium name="The Broad Institute Genome Sequencing Center for Infectious Disease"/>
            <person name="Wu L."/>
            <person name="Ma J."/>
        </authorList>
    </citation>
    <scope>NUCLEOTIDE SEQUENCE [LARGE SCALE GENOMIC DNA]</scope>
    <source>
        <strain evidence="2">KCTC 52232</strain>
    </source>
</reference>
<keyword evidence="2" id="KW-1185">Reference proteome</keyword>